<accession>A0A1U7IJM9</accession>
<dbReference type="EMBL" id="MRCE01000012">
    <property type="protein sequence ID" value="OKH37319.1"/>
    <property type="molecule type" value="Genomic_DNA"/>
</dbReference>
<proteinExistence type="predicted"/>
<comment type="caution">
    <text evidence="1">The sequence shown here is derived from an EMBL/GenBank/DDBJ whole genome shotgun (WGS) entry which is preliminary data.</text>
</comment>
<sequence length="134" mass="15133">MIDSEQKFLQALDKCIALADMKAKASSLPYEAIDIFCEICQEPSVFINLIYHHSAKVKIALNTVRDYAANADNWKINGYPFGVKDHCSILGFFLQLNRPPNEFEFFSGNFQTSEDVSHLLIEWKGINLLASQSA</sequence>
<evidence type="ECO:0000313" key="2">
    <source>
        <dbReference type="Proteomes" id="UP000185860"/>
    </source>
</evidence>
<organism evidence="1 2">
    <name type="scientific">[Phormidium ambiguum] IAM M-71</name>
    <dbReference type="NCBI Taxonomy" id="454136"/>
    <lineage>
        <taxon>Bacteria</taxon>
        <taxon>Bacillati</taxon>
        <taxon>Cyanobacteriota</taxon>
        <taxon>Cyanophyceae</taxon>
        <taxon>Oscillatoriophycideae</taxon>
        <taxon>Aerosakkonematales</taxon>
        <taxon>Aerosakkonemataceae</taxon>
        <taxon>Floridanema</taxon>
    </lineage>
</organism>
<reference evidence="1 2" key="1">
    <citation type="submission" date="2016-11" db="EMBL/GenBank/DDBJ databases">
        <title>Draft Genome Sequences of Nine Cyanobacterial Strains from Diverse Habitats.</title>
        <authorList>
            <person name="Zhu T."/>
            <person name="Hou S."/>
            <person name="Lu X."/>
            <person name="Hess W.R."/>
        </authorList>
    </citation>
    <scope>NUCLEOTIDE SEQUENCE [LARGE SCALE GENOMIC DNA]</scope>
    <source>
        <strain evidence="1 2">IAM M-71</strain>
    </source>
</reference>
<dbReference type="OrthoDB" id="516971at2"/>
<dbReference type="RefSeq" id="WP_073594068.1">
    <property type="nucleotide sequence ID" value="NZ_MRCE01000012.1"/>
</dbReference>
<dbReference type="AlphaFoldDB" id="A0A1U7IJM9"/>
<dbReference type="STRING" id="454136.NIES2119_13790"/>
<protein>
    <submittedName>
        <fullName evidence="1">Uncharacterized protein</fullName>
    </submittedName>
</protein>
<dbReference type="Proteomes" id="UP000185860">
    <property type="component" value="Unassembled WGS sequence"/>
</dbReference>
<evidence type="ECO:0000313" key="1">
    <source>
        <dbReference type="EMBL" id="OKH37319.1"/>
    </source>
</evidence>
<name>A0A1U7IJM9_9CYAN</name>
<gene>
    <name evidence="1" type="ORF">NIES2119_13790</name>
</gene>